<comment type="function">
    <text evidence="6">Plays an essential role in the assembly of succinate dehydrogenase (SDH), an enzyme complex (also referred to as respiratory complex II) that is a component of both the tricarboxylic acid (TCA) cycle and the mitochondrial electron transport chain, and which couples the oxidation of succinate to fumarate with the reduction of ubiquinone (coenzyme Q) to ubiquinol. Promotes maturation of the iron-sulfur protein subunit of the SDH catalytic dimer, protecting it from the deleterious effects of oxidants. May act together with SDHAF1.</text>
</comment>
<comment type="similarity">
    <text evidence="2 6">Belongs to the complex I LYR family. SDHAF3 subfamily.</text>
</comment>
<accession>A0A137P7C4</accession>
<evidence type="ECO:0000256" key="1">
    <source>
        <dbReference type="ARBA" id="ARBA00004305"/>
    </source>
</evidence>
<reference evidence="7 8" key="1">
    <citation type="journal article" date="2015" name="Genome Biol. Evol.">
        <title>Phylogenomic analyses indicate that early fungi evolved digesting cell walls of algal ancestors of land plants.</title>
        <authorList>
            <person name="Chang Y."/>
            <person name="Wang S."/>
            <person name="Sekimoto S."/>
            <person name="Aerts A.L."/>
            <person name="Choi C."/>
            <person name="Clum A."/>
            <person name="LaButti K.M."/>
            <person name="Lindquist E.A."/>
            <person name="Yee Ngan C."/>
            <person name="Ohm R.A."/>
            <person name="Salamov A.A."/>
            <person name="Grigoriev I.V."/>
            <person name="Spatafora J.W."/>
            <person name="Berbee M.L."/>
        </authorList>
    </citation>
    <scope>NUCLEOTIDE SEQUENCE [LARGE SCALE GENOMIC DNA]</scope>
    <source>
        <strain evidence="7 8">NRRL 28638</strain>
    </source>
</reference>
<dbReference type="GO" id="GO:0005759">
    <property type="term" value="C:mitochondrial matrix"/>
    <property type="evidence" value="ECO:0007669"/>
    <property type="project" value="UniProtKB-SubCell"/>
</dbReference>
<dbReference type="GO" id="GO:0005758">
    <property type="term" value="C:mitochondrial intermembrane space"/>
    <property type="evidence" value="ECO:0007669"/>
    <property type="project" value="TreeGrafter"/>
</dbReference>
<keyword evidence="5 6" id="KW-0143">Chaperone</keyword>
<keyword evidence="8" id="KW-1185">Reference proteome</keyword>
<keyword evidence="3" id="KW-0809">Transit peptide</keyword>
<dbReference type="GO" id="GO:0034553">
    <property type="term" value="P:mitochondrial respiratory chain complex II assembly"/>
    <property type="evidence" value="ECO:0007669"/>
    <property type="project" value="UniProtKB-UniRule"/>
</dbReference>
<dbReference type="AlphaFoldDB" id="A0A137P7C4"/>
<dbReference type="STRING" id="796925.A0A137P7C4"/>
<dbReference type="Proteomes" id="UP000070444">
    <property type="component" value="Unassembled WGS sequence"/>
</dbReference>
<dbReference type="Pfam" id="PF13233">
    <property type="entry name" value="Complex1_LYR_2"/>
    <property type="match status" value="1"/>
</dbReference>
<sequence>LLRSIFRIHRTLPQDLRFLGDKYVLEEFKRHKDLKKGDPYLGGFNKQWNFYLIELKRQQLLNSDGNWGQSLGEEKLKKLSEDQVHTLYELYEETK</sequence>
<dbReference type="OrthoDB" id="278329at2759"/>
<dbReference type="InterPro" id="IPR008381">
    <property type="entry name" value="SDHAF3/Sdh7"/>
</dbReference>
<evidence type="ECO:0000256" key="2">
    <source>
        <dbReference type="ARBA" id="ARBA00006020"/>
    </source>
</evidence>
<comment type="subunit">
    <text evidence="6">Interacts with the iron-sulfur protein subunit within the SDH catalytic dimer.</text>
</comment>
<proteinExistence type="inferred from homology"/>
<dbReference type="CDD" id="cd20270">
    <property type="entry name" value="Complex1_LYR_SDHAF3_LYRM10"/>
    <property type="match status" value="1"/>
</dbReference>
<feature type="non-terminal residue" evidence="7">
    <location>
        <position position="95"/>
    </location>
</feature>
<gene>
    <name evidence="7" type="ORF">CONCODRAFT_29272</name>
</gene>
<organism evidence="7 8">
    <name type="scientific">Conidiobolus coronatus (strain ATCC 28846 / CBS 209.66 / NRRL 28638)</name>
    <name type="common">Delacroixia coronata</name>
    <dbReference type="NCBI Taxonomy" id="796925"/>
    <lineage>
        <taxon>Eukaryota</taxon>
        <taxon>Fungi</taxon>
        <taxon>Fungi incertae sedis</taxon>
        <taxon>Zoopagomycota</taxon>
        <taxon>Entomophthoromycotina</taxon>
        <taxon>Entomophthoromycetes</taxon>
        <taxon>Entomophthorales</taxon>
        <taxon>Ancylistaceae</taxon>
        <taxon>Conidiobolus</taxon>
    </lineage>
</organism>
<feature type="non-terminal residue" evidence="7">
    <location>
        <position position="1"/>
    </location>
</feature>
<dbReference type="PANTHER" id="PTHR13137:SF6">
    <property type="entry name" value="SUCCINATE DEHYDROGENASE ASSEMBLY FACTOR 3, MITOCHONDRIAL"/>
    <property type="match status" value="1"/>
</dbReference>
<keyword evidence="4 6" id="KW-0496">Mitochondrion</keyword>
<evidence type="ECO:0000256" key="5">
    <source>
        <dbReference type="ARBA" id="ARBA00023186"/>
    </source>
</evidence>
<evidence type="ECO:0000313" key="8">
    <source>
        <dbReference type="Proteomes" id="UP000070444"/>
    </source>
</evidence>
<dbReference type="OMA" id="KRHKNCN"/>
<dbReference type="EMBL" id="KQ964489">
    <property type="protein sequence ID" value="KXN70917.1"/>
    <property type="molecule type" value="Genomic_DNA"/>
</dbReference>
<dbReference type="GO" id="GO:0006105">
    <property type="term" value="P:succinate metabolic process"/>
    <property type="evidence" value="ECO:0007669"/>
    <property type="project" value="TreeGrafter"/>
</dbReference>
<protein>
    <recommendedName>
        <fullName evidence="6">Succinate dehydrogenase assembly factor 3</fullName>
        <shortName evidence="6">SDH assembly factor 3</shortName>
        <shortName evidence="6">SDHAF3</shortName>
    </recommendedName>
</protein>
<evidence type="ECO:0000256" key="6">
    <source>
        <dbReference type="RuleBase" id="RU368039"/>
    </source>
</evidence>
<evidence type="ECO:0000256" key="4">
    <source>
        <dbReference type="ARBA" id="ARBA00023128"/>
    </source>
</evidence>
<evidence type="ECO:0000313" key="7">
    <source>
        <dbReference type="EMBL" id="KXN70917.1"/>
    </source>
</evidence>
<evidence type="ECO:0000256" key="3">
    <source>
        <dbReference type="ARBA" id="ARBA00022946"/>
    </source>
</evidence>
<name>A0A137P7C4_CONC2</name>
<dbReference type="PANTHER" id="PTHR13137">
    <property type="entry name" value="DC11 ACN9 HOMOLOG"/>
    <property type="match status" value="1"/>
</dbReference>
<comment type="subcellular location">
    <subcellularLocation>
        <location evidence="1 6">Mitochondrion matrix</location>
    </subcellularLocation>
</comment>